<dbReference type="GO" id="GO:0005829">
    <property type="term" value="C:cytosol"/>
    <property type="evidence" value="ECO:0007669"/>
    <property type="project" value="TreeGrafter"/>
</dbReference>
<protein>
    <submittedName>
        <fullName evidence="4">Oxidoreductase</fullName>
    </submittedName>
</protein>
<evidence type="ECO:0000256" key="1">
    <source>
        <dbReference type="ARBA" id="ARBA00023002"/>
    </source>
</evidence>
<dbReference type="EMBL" id="CAADIF010000005">
    <property type="protein sequence ID" value="VFR61416.1"/>
    <property type="molecule type" value="Genomic_DNA"/>
</dbReference>
<proteinExistence type="predicted"/>
<gene>
    <name evidence="3" type="ORF">ANK1_4212</name>
    <name evidence="4" type="ORF">ANK2_4213</name>
</gene>
<dbReference type="Pfam" id="PF00248">
    <property type="entry name" value="Aldo_ket_red"/>
    <property type="match status" value="1"/>
</dbReference>
<dbReference type="InterPro" id="IPR023210">
    <property type="entry name" value="NADP_OxRdtase_dom"/>
</dbReference>
<feature type="domain" description="NADP-dependent oxidoreductase" evidence="2">
    <location>
        <begin position="18"/>
        <end position="317"/>
    </location>
</feature>
<keyword evidence="1" id="KW-0560">Oxidoreductase</keyword>
<dbReference type="FunFam" id="3.20.20.100:FF:000004">
    <property type="entry name" value="Oxidoreductase, aldo/keto reductase"/>
    <property type="match status" value="1"/>
</dbReference>
<dbReference type="Gene3D" id="3.20.20.100">
    <property type="entry name" value="NADP-dependent oxidoreductase domain"/>
    <property type="match status" value="1"/>
</dbReference>
<evidence type="ECO:0000259" key="2">
    <source>
        <dbReference type="Pfam" id="PF00248"/>
    </source>
</evidence>
<dbReference type="CDD" id="cd19091">
    <property type="entry name" value="AKR_PsAKR"/>
    <property type="match status" value="1"/>
</dbReference>
<dbReference type="PANTHER" id="PTHR43364:SF18">
    <property type="entry name" value="OXIDOREDUCTASE"/>
    <property type="match status" value="1"/>
</dbReference>
<organism evidence="4">
    <name type="scientific">plant metagenome</name>
    <dbReference type="NCBI Taxonomy" id="1297885"/>
    <lineage>
        <taxon>unclassified sequences</taxon>
        <taxon>metagenomes</taxon>
        <taxon>organismal metagenomes</taxon>
    </lineage>
</organism>
<dbReference type="InterPro" id="IPR036812">
    <property type="entry name" value="NAD(P)_OxRdtase_dom_sf"/>
</dbReference>
<dbReference type="EMBL" id="CAADIA010000006">
    <property type="protein sequence ID" value="VFR32675.1"/>
    <property type="molecule type" value="Genomic_DNA"/>
</dbReference>
<evidence type="ECO:0000313" key="3">
    <source>
        <dbReference type="EMBL" id="VFR32675.1"/>
    </source>
</evidence>
<dbReference type="SUPFAM" id="SSF51430">
    <property type="entry name" value="NAD(P)-linked oxidoreductase"/>
    <property type="match status" value="1"/>
</dbReference>
<name>A0A484SFT1_9ZZZZ</name>
<reference evidence="4" key="1">
    <citation type="submission" date="2019-03" db="EMBL/GenBank/DDBJ databases">
        <authorList>
            <person name="Danneels B."/>
        </authorList>
    </citation>
    <scope>NUCLEOTIDE SEQUENCE</scope>
</reference>
<evidence type="ECO:0000313" key="4">
    <source>
        <dbReference type="EMBL" id="VFR61416.1"/>
    </source>
</evidence>
<accession>A0A484SFT1</accession>
<dbReference type="InterPro" id="IPR050523">
    <property type="entry name" value="AKR_Detox_Biosynth"/>
</dbReference>
<dbReference type="GO" id="GO:0016491">
    <property type="term" value="F:oxidoreductase activity"/>
    <property type="evidence" value="ECO:0007669"/>
    <property type="project" value="UniProtKB-KW"/>
</dbReference>
<dbReference type="PANTHER" id="PTHR43364">
    <property type="entry name" value="NADH-SPECIFIC METHYLGLYOXAL REDUCTASE-RELATED"/>
    <property type="match status" value="1"/>
</dbReference>
<sequence>MKYLTLGHSGLQVSQYVLGTLTFGGDRGFDRAGSVDLKQAKRFIDLSVEAGINAIDTANLYSYGQAEEIVGEAIRERRDDLLIFSKARFRVRPGPNGSGASRAHLIPEVEGSLKRLGTDRLDVFWVHGWDGVTPIEETLDTLSTLVRAGKIRYWGVSNYSGWQLARTVTLAQERGLVPPIAQQIYYTPEGRDAEYELLPAGRELGVSAMIWSPLGQGLFNGKIDRDHPPEDGTRQGSTWTEPHVPDRERLYRIIDVVREVANETGRSLPQVALAWVRDRPNVDTLVLGARTEAQLVDNLASIDLVLTPEQAQRIEEAGRPPANYPFWHRAQLALDRPSPSEEGYLKGWLALQGLGD</sequence>
<dbReference type="AlphaFoldDB" id="A0A484SFT1"/>